<proteinExistence type="predicted"/>
<dbReference type="EMBL" id="UGMS01000004">
    <property type="protein sequence ID" value="STW79912.1"/>
    <property type="molecule type" value="Genomic_DNA"/>
</dbReference>
<evidence type="ECO:0000313" key="2">
    <source>
        <dbReference type="Proteomes" id="UP000254863"/>
    </source>
</evidence>
<gene>
    <name evidence="1" type="ORF">NCTC11685_07260</name>
</gene>
<comment type="caution">
    <text evidence="1">The sequence shown here is derived from an EMBL/GenBank/DDBJ whole genome shotgun (WGS) entry which is preliminary data.</text>
</comment>
<reference evidence="1 2" key="1">
    <citation type="submission" date="2018-06" db="EMBL/GenBank/DDBJ databases">
        <authorList>
            <consortium name="Pathogen Informatics"/>
            <person name="Doyle S."/>
        </authorList>
    </citation>
    <scope>NUCLEOTIDE SEQUENCE [LARGE SCALE GENOMIC DNA]</scope>
    <source>
        <strain evidence="1 2">NCTC11685</strain>
    </source>
</reference>
<protein>
    <submittedName>
        <fullName evidence="1">Uncharacterized protein</fullName>
    </submittedName>
</protein>
<accession>A0A7H4PND9</accession>
<sequence length="118" mass="13351">MRFRQQFVLLQQRQLQRIVAQLAAVIAEPAIRVLPRRRQRQLQGFVAARRIAHQFQGHAQLQQRQTGTRLVVTAPDFAQRAERRFLLPGQYQRGVGLSGKAAGLGIIAIADGHQPRLL</sequence>
<name>A0A7H4PND9_9ENTR</name>
<organism evidence="1 2">
    <name type="scientific">Klebsiella michiganensis</name>
    <dbReference type="NCBI Taxonomy" id="1134687"/>
    <lineage>
        <taxon>Bacteria</taxon>
        <taxon>Pseudomonadati</taxon>
        <taxon>Pseudomonadota</taxon>
        <taxon>Gammaproteobacteria</taxon>
        <taxon>Enterobacterales</taxon>
        <taxon>Enterobacteriaceae</taxon>
        <taxon>Klebsiella/Raoultella group</taxon>
        <taxon>Klebsiella</taxon>
    </lineage>
</organism>
<evidence type="ECO:0000313" key="1">
    <source>
        <dbReference type="EMBL" id="STW79912.1"/>
    </source>
</evidence>
<dbReference type="AlphaFoldDB" id="A0A7H4PND9"/>
<dbReference type="Proteomes" id="UP000254863">
    <property type="component" value="Unassembled WGS sequence"/>
</dbReference>